<keyword evidence="6" id="KW-1185">Reference proteome</keyword>
<dbReference type="InterPro" id="IPR000524">
    <property type="entry name" value="Tscrpt_reg_HTH_GntR"/>
</dbReference>
<evidence type="ECO:0000313" key="6">
    <source>
        <dbReference type="Proteomes" id="UP000626026"/>
    </source>
</evidence>
<sequence>MTTEDRVIASMRRMIVEGALAPGEKLTVAALATRLATGVTPVRAALKTLEAEGLVEAHPNRGAWVRRLAPDDIRNIYRLRRAVIRLLIPDVIRYISDAELEELDLLEAGFEAAVVQDASAAMAANEDFHIHLFSIARNRDAAAVMSRSWALVEALRLRLGFGPGRLARSVESHRALLVAIRRRDAAAATALAVASSDQAMEDLLHRAGEDKAGSRTALALRHAP</sequence>
<dbReference type="SUPFAM" id="SSF46785">
    <property type="entry name" value="Winged helix' DNA-binding domain"/>
    <property type="match status" value="1"/>
</dbReference>
<feature type="domain" description="HTH gntR-type" evidence="4">
    <location>
        <begin position="1"/>
        <end position="68"/>
    </location>
</feature>
<dbReference type="InterPro" id="IPR008920">
    <property type="entry name" value="TF_FadR/GntR_C"/>
</dbReference>
<evidence type="ECO:0000256" key="1">
    <source>
        <dbReference type="ARBA" id="ARBA00023015"/>
    </source>
</evidence>
<proteinExistence type="predicted"/>
<keyword evidence="1" id="KW-0805">Transcription regulation</keyword>
<dbReference type="PANTHER" id="PTHR43537:SF45">
    <property type="entry name" value="GNTR FAMILY REGULATORY PROTEIN"/>
    <property type="match status" value="1"/>
</dbReference>
<keyword evidence="3" id="KW-0804">Transcription</keyword>
<dbReference type="Proteomes" id="UP000626026">
    <property type="component" value="Unassembled WGS sequence"/>
</dbReference>
<dbReference type="SUPFAM" id="SSF48008">
    <property type="entry name" value="GntR ligand-binding domain-like"/>
    <property type="match status" value="1"/>
</dbReference>
<evidence type="ECO:0000313" key="5">
    <source>
        <dbReference type="EMBL" id="MBC9210042.1"/>
    </source>
</evidence>
<dbReference type="InterPro" id="IPR036388">
    <property type="entry name" value="WH-like_DNA-bd_sf"/>
</dbReference>
<evidence type="ECO:0000256" key="3">
    <source>
        <dbReference type="ARBA" id="ARBA00023163"/>
    </source>
</evidence>
<dbReference type="Pfam" id="PF00392">
    <property type="entry name" value="GntR"/>
    <property type="match status" value="1"/>
</dbReference>
<comment type="caution">
    <text evidence="5">The sequence shown here is derived from an EMBL/GenBank/DDBJ whole genome shotgun (WGS) entry which is preliminary data.</text>
</comment>
<dbReference type="RefSeq" id="WP_187787157.1">
    <property type="nucleotide sequence ID" value="NZ_JACTVA010000094.1"/>
</dbReference>
<keyword evidence="2" id="KW-0238">DNA-binding</keyword>
<evidence type="ECO:0000259" key="4">
    <source>
        <dbReference type="PROSITE" id="PS50949"/>
    </source>
</evidence>
<dbReference type="SMART" id="SM00895">
    <property type="entry name" value="FCD"/>
    <property type="match status" value="1"/>
</dbReference>
<protein>
    <submittedName>
        <fullName evidence="5">GntR family transcriptional regulator</fullName>
    </submittedName>
</protein>
<dbReference type="EMBL" id="JACTVA010000094">
    <property type="protein sequence ID" value="MBC9210042.1"/>
    <property type="molecule type" value="Genomic_DNA"/>
</dbReference>
<name>A0ABR7RVU0_9PROT</name>
<dbReference type="Pfam" id="PF07729">
    <property type="entry name" value="FCD"/>
    <property type="match status" value="1"/>
</dbReference>
<dbReference type="PROSITE" id="PS50949">
    <property type="entry name" value="HTH_GNTR"/>
    <property type="match status" value="1"/>
</dbReference>
<gene>
    <name evidence="5" type="ORF">IBL26_24665</name>
</gene>
<reference evidence="5 6" key="1">
    <citation type="journal article" date="2013" name="Int. J. Syst. Evol. Microbiol.">
        <title>Roseomonas aerophila sp. nov., isolated from air.</title>
        <authorList>
            <person name="Kim S.J."/>
            <person name="Weon H.Y."/>
            <person name="Ahn J.H."/>
            <person name="Hong S.B."/>
            <person name="Seok S.J."/>
            <person name="Whang K.S."/>
            <person name="Kwon S.W."/>
        </authorList>
    </citation>
    <scope>NUCLEOTIDE SEQUENCE [LARGE SCALE GENOMIC DNA]</scope>
    <source>
        <strain evidence="5 6">NBRC 108923</strain>
    </source>
</reference>
<dbReference type="CDD" id="cd07377">
    <property type="entry name" value="WHTH_GntR"/>
    <property type="match status" value="1"/>
</dbReference>
<dbReference type="InterPro" id="IPR036390">
    <property type="entry name" value="WH_DNA-bd_sf"/>
</dbReference>
<dbReference type="PANTHER" id="PTHR43537">
    <property type="entry name" value="TRANSCRIPTIONAL REGULATOR, GNTR FAMILY"/>
    <property type="match status" value="1"/>
</dbReference>
<accession>A0ABR7RVU0</accession>
<dbReference type="Gene3D" id="1.20.120.530">
    <property type="entry name" value="GntR ligand-binding domain-like"/>
    <property type="match status" value="1"/>
</dbReference>
<organism evidence="5 6">
    <name type="scientific">Teichococcus aerophilus</name>
    <dbReference type="NCBI Taxonomy" id="1224513"/>
    <lineage>
        <taxon>Bacteria</taxon>
        <taxon>Pseudomonadati</taxon>
        <taxon>Pseudomonadota</taxon>
        <taxon>Alphaproteobacteria</taxon>
        <taxon>Acetobacterales</taxon>
        <taxon>Roseomonadaceae</taxon>
        <taxon>Roseomonas</taxon>
    </lineage>
</organism>
<dbReference type="Gene3D" id="1.10.10.10">
    <property type="entry name" value="Winged helix-like DNA-binding domain superfamily/Winged helix DNA-binding domain"/>
    <property type="match status" value="1"/>
</dbReference>
<dbReference type="SMART" id="SM00345">
    <property type="entry name" value="HTH_GNTR"/>
    <property type="match status" value="1"/>
</dbReference>
<dbReference type="InterPro" id="IPR011711">
    <property type="entry name" value="GntR_C"/>
</dbReference>
<evidence type="ECO:0000256" key="2">
    <source>
        <dbReference type="ARBA" id="ARBA00023125"/>
    </source>
</evidence>